<evidence type="ECO:0000259" key="12">
    <source>
        <dbReference type="SMART" id="SM00477"/>
    </source>
</evidence>
<keyword evidence="15" id="KW-1185">Reference proteome</keyword>
<dbReference type="Proteomes" id="UP000284006">
    <property type="component" value="Unassembled WGS sequence"/>
</dbReference>
<dbReference type="GO" id="GO:0046872">
    <property type="term" value="F:metal ion binding"/>
    <property type="evidence" value="ECO:0007669"/>
    <property type="project" value="UniProtKB-KW"/>
</dbReference>
<evidence type="ECO:0000256" key="4">
    <source>
        <dbReference type="ARBA" id="ARBA00022723"/>
    </source>
</evidence>
<feature type="binding site" evidence="9">
    <location>
        <position position="147"/>
    </location>
    <ligand>
        <name>Mg(2+)</name>
        <dbReference type="ChEBI" id="CHEBI:18420"/>
        <note>catalytic</note>
    </ligand>
</feature>
<evidence type="ECO:0000256" key="10">
    <source>
        <dbReference type="RuleBase" id="RU366055"/>
    </source>
</evidence>
<dbReference type="EMBL" id="QYUP01000008">
    <property type="protein sequence ID" value="RJG27650.1"/>
    <property type="molecule type" value="Genomic_DNA"/>
</dbReference>
<keyword evidence="6 10" id="KW-0378">Hydrolase</keyword>
<feature type="signal peptide" evidence="11">
    <location>
        <begin position="1"/>
        <end position="24"/>
    </location>
</feature>
<keyword evidence="11" id="KW-0732">Signal</keyword>
<comment type="cofactor">
    <cofactor evidence="1 10">
        <name>Mg(2+)</name>
        <dbReference type="ChEBI" id="CHEBI:18420"/>
    </cofactor>
</comment>
<dbReference type="GO" id="GO:0004521">
    <property type="term" value="F:RNA endonuclease activity"/>
    <property type="evidence" value="ECO:0007669"/>
    <property type="project" value="TreeGrafter"/>
</dbReference>
<evidence type="ECO:0000256" key="2">
    <source>
        <dbReference type="ARBA" id="ARBA00010052"/>
    </source>
</evidence>
<feature type="domain" description="ENPP1-3/EXOG-like endonuclease/phosphodiesterase" evidence="12">
    <location>
        <begin position="53"/>
        <end position="241"/>
    </location>
</feature>
<evidence type="ECO:0000256" key="9">
    <source>
        <dbReference type="PIRSR" id="PIRSR640255-2"/>
    </source>
</evidence>
<accession>A0A418Y8E0</accession>
<dbReference type="Gene3D" id="3.40.570.10">
    <property type="entry name" value="Extracellular Endonuclease, subunit A"/>
    <property type="match status" value="1"/>
</dbReference>
<feature type="domain" description="DNA/RNA non-specific endonuclease/pyrophosphatase/phosphodiesterase" evidence="13">
    <location>
        <begin position="52"/>
        <end position="241"/>
    </location>
</feature>
<reference evidence="14 15" key="1">
    <citation type="submission" date="2018-09" db="EMBL/GenBank/DDBJ databases">
        <authorList>
            <person name="Zhu H."/>
        </authorList>
    </citation>
    <scope>NUCLEOTIDE SEQUENCE [LARGE SCALE GENOMIC DNA]</scope>
    <source>
        <strain evidence="14 15">K1S02-61</strain>
    </source>
</reference>
<gene>
    <name evidence="14" type="ORF">D3872_00710</name>
</gene>
<evidence type="ECO:0000313" key="14">
    <source>
        <dbReference type="EMBL" id="RJG27650.1"/>
    </source>
</evidence>
<keyword evidence="3 10" id="KW-0540">Nuclease</keyword>
<sequence>MFQKLLQPAALLAAALLFAGNALAGACPVHYVGGRLPEIQNPKLAVATRELCYGVFGVMHSGLTRTALWSAEYLRANNVEAASDQSRVDSFHAEPRLPRGQRAELSDYARSGFDRGHLAPNGNMPDRRSQRESFSLANMVPQDAENNRHVWAGIEAVVRKMAAKEGALYVVTGPAFLGRSLRKVGNVLVPSHLYKVVWNPRRQAGAAWFIENAAATQYTTMSIAQLEQTIGINLMPSLTARDKQTMLQLPNVRQRKARRERRGEAEMS</sequence>
<dbReference type="PANTHER" id="PTHR13966">
    <property type="entry name" value="ENDONUCLEASE RELATED"/>
    <property type="match status" value="1"/>
</dbReference>
<evidence type="ECO:0000313" key="15">
    <source>
        <dbReference type="Proteomes" id="UP000284006"/>
    </source>
</evidence>
<proteinExistence type="inferred from homology"/>
<dbReference type="Pfam" id="PF01223">
    <property type="entry name" value="Endonuclease_NS"/>
    <property type="match status" value="1"/>
</dbReference>
<evidence type="ECO:0000256" key="6">
    <source>
        <dbReference type="ARBA" id="ARBA00022801"/>
    </source>
</evidence>
<evidence type="ECO:0000256" key="7">
    <source>
        <dbReference type="ARBA" id="ARBA00022842"/>
    </source>
</evidence>
<dbReference type="GO" id="GO:0003676">
    <property type="term" value="F:nucleic acid binding"/>
    <property type="evidence" value="ECO:0007669"/>
    <property type="project" value="InterPro"/>
</dbReference>
<dbReference type="EC" id="3.1.30.-" evidence="10"/>
<dbReference type="SMART" id="SM00892">
    <property type="entry name" value="Endonuclease_NS"/>
    <property type="match status" value="1"/>
</dbReference>
<evidence type="ECO:0000259" key="13">
    <source>
        <dbReference type="SMART" id="SM00892"/>
    </source>
</evidence>
<comment type="caution">
    <text evidence="14">The sequence shown here is derived from an EMBL/GenBank/DDBJ whole genome shotgun (WGS) entry which is preliminary data.</text>
</comment>
<evidence type="ECO:0000256" key="1">
    <source>
        <dbReference type="ARBA" id="ARBA00001946"/>
    </source>
</evidence>
<dbReference type="SMART" id="SM00477">
    <property type="entry name" value="NUC"/>
    <property type="match status" value="1"/>
</dbReference>
<keyword evidence="5 10" id="KW-0255">Endonuclease</keyword>
<feature type="active site" description="Proton acceptor" evidence="8">
    <location>
        <position position="117"/>
    </location>
</feature>
<protein>
    <recommendedName>
        <fullName evidence="10">Endonuclease</fullName>
        <ecNumber evidence="10">3.1.30.-</ecNumber>
    </recommendedName>
</protein>
<dbReference type="PANTHER" id="PTHR13966:SF5">
    <property type="entry name" value="ENDONUCLEASE G, MITOCHONDRIAL"/>
    <property type="match status" value="1"/>
</dbReference>
<feature type="chain" id="PRO_5018976361" description="Endonuclease" evidence="11">
    <location>
        <begin position="25"/>
        <end position="268"/>
    </location>
</feature>
<comment type="similarity">
    <text evidence="2 10">Belongs to the DNA/RNA non-specific endonuclease family.</text>
</comment>
<dbReference type="InterPro" id="IPR044925">
    <property type="entry name" value="His-Me_finger_sf"/>
</dbReference>
<dbReference type="InterPro" id="IPR001604">
    <property type="entry name" value="Endo_G_ENPP1-like_dom"/>
</dbReference>
<dbReference type="AlphaFoldDB" id="A0A418Y8E0"/>
<dbReference type="InterPro" id="IPR018524">
    <property type="entry name" value="DNA/RNA_endonuclease_AS"/>
</dbReference>
<dbReference type="OrthoDB" id="9811262at2"/>
<dbReference type="SUPFAM" id="SSF54060">
    <property type="entry name" value="His-Me finger endonucleases"/>
    <property type="match status" value="1"/>
</dbReference>
<evidence type="ECO:0000256" key="3">
    <source>
        <dbReference type="ARBA" id="ARBA00022722"/>
    </source>
</evidence>
<dbReference type="PROSITE" id="PS51257">
    <property type="entry name" value="PROKAR_LIPOPROTEIN"/>
    <property type="match status" value="1"/>
</dbReference>
<dbReference type="PROSITE" id="PS01070">
    <property type="entry name" value="NUCLEASE_NON_SPEC"/>
    <property type="match status" value="1"/>
</dbReference>
<evidence type="ECO:0000256" key="8">
    <source>
        <dbReference type="PIRSR" id="PIRSR640255-1"/>
    </source>
</evidence>
<keyword evidence="7" id="KW-0460">Magnesium</keyword>
<dbReference type="InterPro" id="IPR040255">
    <property type="entry name" value="Non-specific_endonuclease"/>
</dbReference>
<keyword evidence="4 9" id="KW-0479">Metal-binding</keyword>
<dbReference type="InterPro" id="IPR044929">
    <property type="entry name" value="DNA/RNA_non-sp_Endonuclease_sf"/>
</dbReference>
<dbReference type="InterPro" id="IPR020821">
    <property type="entry name" value="ENPP1-3/EXOG-like_nuc-like"/>
</dbReference>
<dbReference type="RefSeq" id="WP_119808996.1">
    <property type="nucleotide sequence ID" value="NZ_QYUP01000008.1"/>
</dbReference>
<dbReference type="GO" id="GO:0000014">
    <property type="term" value="F:single-stranded DNA endodeoxyribonuclease activity"/>
    <property type="evidence" value="ECO:0007669"/>
    <property type="project" value="TreeGrafter"/>
</dbReference>
<evidence type="ECO:0000256" key="5">
    <source>
        <dbReference type="ARBA" id="ARBA00022759"/>
    </source>
</evidence>
<name>A0A418Y8E0_9BURK</name>
<organism evidence="14 15">
    <name type="scientific">Massilia cavernae</name>
    <dbReference type="NCBI Taxonomy" id="2320864"/>
    <lineage>
        <taxon>Bacteria</taxon>
        <taxon>Pseudomonadati</taxon>
        <taxon>Pseudomonadota</taxon>
        <taxon>Betaproteobacteria</taxon>
        <taxon>Burkholderiales</taxon>
        <taxon>Oxalobacteraceae</taxon>
        <taxon>Telluria group</taxon>
        <taxon>Massilia</taxon>
    </lineage>
</organism>
<evidence type="ECO:0000256" key="11">
    <source>
        <dbReference type="SAM" id="SignalP"/>
    </source>
</evidence>